<keyword evidence="5" id="KW-1185">Reference proteome</keyword>
<dbReference type="GO" id="GO:0016740">
    <property type="term" value="F:transferase activity"/>
    <property type="evidence" value="ECO:0007669"/>
    <property type="project" value="UniProtKB-KW"/>
</dbReference>
<evidence type="ECO:0000259" key="3">
    <source>
        <dbReference type="PROSITE" id="PS50206"/>
    </source>
</evidence>
<dbReference type="InterPro" id="IPR045078">
    <property type="entry name" value="TST/MPST-like"/>
</dbReference>
<dbReference type="Gene3D" id="3.40.250.10">
    <property type="entry name" value="Rhodanese-like domain"/>
    <property type="match status" value="2"/>
</dbReference>
<dbReference type="Proteomes" id="UP001491088">
    <property type="component" value="Chromosome"/>
</dbReference>
<dbReference type="CDD" id="cd01449">
    <property type="entry name" value="TST_Repeat_2"/>
    <property type="match status" value="1"/>
</dbReference>
<evidence type="ECO:0000256" key="2">
    <source>
        <dbReference type="ARBA" id="ARBA00022737"/>
    </source>
</evidence>
<dbReference type="RefSeq" id="WP_340934113.1">
    <property type="nucleotide sequence ID" value="NZ_CP150496.1"/>
</dbReference>
<dbReference type="PANTHER" id="PTHR11364:SF27">
    <property type="entry name" value="SULFURTRANSFERASE"/>
    <property type="match status" value="1"/>
</dbReference>
<dbReference type="CDD" id="cd01448">
    <property type="entry name" value="TST_Repeat_1"/>
    <property type="match status" value="1"/>
</dbReference>
<sequence length="281" mass="31338">MSLKITKPLVTVDWLYKHINDTNLVVLDCTIPKVTDVATTDNAKKCIKGALFFDLKKTFSDQNATLPNTVLTAEVFERKAQELGINNNSVIICYDDLGIYSAPRVWWMFQLMGFKNIAVLDGGLPEWNANNYPTVANYSIKSDKGNFTVDFKPNKLKNTAAVYKAMSNDTSVIIDARSEERFLGTAPEPRPELSSGHIPNSINIPFKFVLESRKMKSFDDLFKIFTKFENENEIIFTCGSGITASILALAAAVLEIKNTAVYDGSWTEWASNGNLPIVKEV</sequence>
<dbReference type="PROSITE" id="PS50206">
    <property type="entry name" value="RHODANESE_3"/>
    <property type="match status" value="2"/>
</dbReference>
<keyword evidence="2" id="KW-0677">Repeat</keyword>
<dbReference type="EMBL" id="CP150496">
    <property type="protein sequence ID" value="WYW56263.1"/>
    <property type="molecule type" value="Genomic_DNA"/>
</dbReference>
<gene>
    <name evidence="4" type="ORF">WG950_03150</name>
</gene>
<evidence type="ECO:0000256" key="1">
    <source>
        <dbReference type="ARBA" id="ARBA00022679"/>
    </source>
</evidence>
<name>A0ABZ2TT07_9FLAO</name>
<organism evidence="4 5">
    <name type="scientific">Polaribacter marinaquae</name>
    <dbReference type="NCBI Taxonomy" id="1642819"/>
    <lineage>
        <taxon>Bacteria</taxon>
        <taxon>Pseudomonadati</taxon>
        <taxon>Bacteroidota</taxon>
        <taxon>Flavobacteriia</taxon>
        <taxon>Flavobacteriales</taxon>
        <taxon>Flavobacteriaceae</taxon>
    </lineage>
</organism>
<evidence type="ECO:0000313" key="5">
    <source>
        <dbReference type="Proteomes" id="UP001491088"/>
    </source>
</evidence>
<keyword evidence="1 4" id="KW-0808">Transferase</keyword>
<evidence type="ECO:0000313" key="4">
    <source>
        <dbReference type="EMBL" id="WYW56263.1"/>
    </source>
</evidence>
<dbReference type="SUPFAM" id="SSF52821">
    <property type="entry name" value="Rhodanese/Cell cycle control phosphatase"/>
    <property type="match status" value="2"/>
</dbReference>
<dbReference type="Pfam" id="PF00581">
    <property type="entry name" value="Rhodanese"/>
    <property type="match status" value="2"/>
</dbReference>
<proteinExistence type="predicted"/>
<dbReference type="InterPro" id="IPR001763">
    <property type="entry name" value="Rhodanese-like_dom"/>
</dbReference>
<dbReference type="InterPro" id="IPR036873">
    <property type="entry name" value="Rhodanese-like_dom_sf"/>
</dbReference>
<reference evidence="4 5" key="1">
    <citation type="submission" date="2024-03" db="EMBL/GenBank/DDBJ databases">
        <authorList>
            <person name="Cao K."/>
        </authorList>
    </citation>
    <scope>NUCLEOTIDE SEQUENCE [LARGE SCALE GENOMIC DNA]</scope>
    <source>
        <strain evidence="4 5">MCCC 1K00696</strain>
    </source>
</reference>
<dbReference type="PANTHER" id="PTHR11364">
    <property type="entry name" value="THIOSULFATE SULFERTANSFERASE"/>
    <property type="match status" value="1"/>
</dbReference>
<dbReference type="EC" id="2.8.1.-" evidence="4"/>
<protein>
    <submittedName>
        <fullName evidence="4">Sulfurtransferase</fullName>
        <ecNumber evidence="4">2.8.1.-</ecNumber>
    </submittedName>
</protein>
<accession>A0ABZ2TT07</accession>
<feature type="domain" description="Rhodanese" evidence="3">
    <location>
        <begin position="167"/>
        <end position="278"/>
    </location>
</feature>
<dbReference type="SMART" id="SM00450">
    <property type="entry name" value="RHOD"/>
    <property type="match status" value="2"/>
</dbReference>
<feature type="domain" description="Rhodanese" evidence="3">
    <location>
        <begin position="20"/>
        <end position="136"/>
    </location>
</feature>